<sequence>MNIRLAVGVAICVLSVPATGGAGQLQGSASEPLQEYEHRAQAYELFIRSLRLEDSGDVVRAIDLLSRAADLDPNAAAIPAAQAALYVQVGQTT</sequence>
<organism evidence="1">
    <name type="scientific">marine metagenome</name>
    <dbReference type="NCBI Taxonomy" id="408172"/>
    <lineage>
        <taxon>unclassified sequences</taxon>
        <taxon>metagenomes</taxon>
        <taxon>ecological metagenomes</taxon>
    </lineage>
</organism>
<evidence type="ECO:0000313" key="1">
    <source>
        <dbReference type="EMBL" id="SVB76072.1"/>
    </source>
</evidence>
<proteinExistence type="predicted"/>
<name>A0A382GMF3_9ZZZZ</name>
<protein>
    <recommendedName>
        <fullName evidence="2">Tetratricopeptide repeat protein</fullName>
    </recommendedName>
</protein>
<accession>A0A382GMF3</accession>
<reference evidence="1" key="1">
    <citation type="submission" date="2018-05" db="EMBL/GenBank/DDBJ databases">
        <authorList>
            <person name="Lanie J.A."/>
            <person name="Ng W.-L."/>
            <person name="Kazmierczak K.M."/>
            <person name="Andrzejewski T.M."/>
            <person name="Davidsen T.M."/>
            <person name="Wayne K.J."/>
            <person name="Tettelin H."/>
            <person name="Glass J.I."/>
            <person name="Rusch D."/>
            <person name="Podicherti R."/>
            <person name="Tsui H.-C.T."/>
            <person name="Winkler M.E."/>
        </authorList>
    </citation>
    <scope>NUCLEOTIDE SEQUENCE</scope>
</reference>
<feature type="non-terminal residue" evidence="1">
    <location>
        <position position="93"/>
    </location>
</feature>
<dbReference type="EMBL" id="UINC01056258">
    <property type="protein sequence ID" value="SVB76072.1"/>
    <property type="molecule type" value="Genomic_DNA"/>
</dbReference>
<evidence type="ECO:0008006" key="2">
    <source>
        <dbReference type="Google" id="ProtNLM"/>
    </source>
</evidence>
<gene>
    <name evidence="1" type="ORF">METZ01_LOCUS228926</name>
</gene>
<dbReference type="AlphaFoldDB" id="A0A382GMF3"/>